<name>A0ABQ1QKF5_9RHOB</name>
<evidence type="ECO:0000256" key="1">
    <source>
        <dbReference type="ARBA" id="ARBA00007162"/>
    </source>
</evidence>
<dbReference type="CDD" id="cd01071">
    <property type="entry name" value="PBP2_PhnD_like"/>
    <property type="match status" value="1"/>
</dbReference>
<proteinExistence type="inferred from homology"/>
<dbReference type="Proteomes" id="UP000617355">
    <property type="component" value="Unassembled WGS sequence"/>
</dbReference>
<evidence type="ECO:0000256" key="3">
    <source>
        <dbReference type="SAM" id="SignalP"/>
    </source>
</evidence>
<dbReference type="PANTHER" id="PTHR35841:SF1">
    <property type="entry name" value="PHOSPHONATES-BINDING PERIPLASMIC PROTEIN"/>
    <property type="match status" value="1"/>
</dbReference>
<sequence>MKTTLAAILATTALATPVLADNHGGGITEFRIGILGGENAQDRMTSNECFRAHTEELLGVPTRLFTPADYDGVIQGLLGGTIDMAWLGASAYAKTFLTDPEAVEPVLVKVNVDGSYGYHSIGFARADSGITSLEDMQGKVFGFGDPNSTSGFLIPSIEIPEITGGSMDSGDYFGEVKFTGGHEQTIVAVFNGDIDGGVTWADGLGEWEEGYNSGALRKASDAGIVDMNELVEIWKSKPIPEGPIVLRKALPERVKVDMTALMASLPYMDADCAYNFMAGDALGMMPINHDAYESIIGARLAVQDN</sequence>
<feature type="chain" id="PRO_5046575291" evidence="3">
    <location>
        <begin position="21"/>
        <end position="305"/>
    </location>
</feature>
<evidence type="ECO:0000313" key="5">
    <source>
        <dbReference type="Proteomes" id="UP000617355"/>
    </source>
</evidence>
<organism evidence="4 5">
    <name type="scientific">Sinisalibacter lacisalsi</name>
    <dbReference type="NCBI Taxonomy" id="1526570"/>
    <lineage>
        <taxon>Bacteria</taxon>
        <taxon>Pseudomonadati</taxon>
        <taxon>Pseudomonadota</taxon>
        <taxon>Alphaproteobacteria</taxon>
        <taxon>Rhodobacterales</taxon>
        <taxon>Roseobacteraceae</taxon>
        <taxon>Sinisalibacter</taxon>
    </lineage>
</organism>
<dbReference type="InterPro" id="IPR005770">
    <property type="entry name" value="PhnD"/>
</dbReference>
<evidence type="ECO:0000313" key="4">
    <source>
        <dbReference type="EMBL" id="GGD31280.1"/>
    </source>
</evidence>
<comment type="caution">
    <text evidence="4">The sequence shown here is derived from an EMBL/GenBank/DDBJ whole genome shotgun (WGS) entry which is preliminary data.</text>
</comment>
<dbReference type="InterPro" id="IPR017797">
    <property type="entry name" value="Phosphnate-bd"/>
</dbReference>
<keyword evidence="5" id="KW-1185">Reference proteome</keyword>
<dbReference type="Gene3D" id="3.40.190.10">
    <property type="entry name" value="Periplasmic binding protein-like II"/>
    <property type="match status" value="2"/>
</dbReference>
<protein>
    <submittedName>
        <fullName evidence="4">Phosphonate ABC transporter substrate-binding protein</fullName>
    </submittedName>
</protein>
<gene>
    <name evidence="4" type="primary">phoD</name>
    <name evidence="4" type="ORF">GCM10011358_14120</name>
</gene>
<feature type="signal peptide" evidence="3">
    <location>
        <begin position="1"/>
        <end position="20"/>
    </location>
</feature>
<dbReference type="NCBIfam" id="TIGR01098">
    <property type="entry name" value="3A0109s03R"/>
    <property type="match status" value="1"/>
</dbReference>
<dbReference type="EMBL" id="BMGI01000002">
    <property type="protein sequence ID" value="GGD31280.1"/>
    <property type="molecule type" value="Genomic_DNA"/>
</dbReference>
<evidence type="ECO:0000256" key="2">
    <source>
        <dbReference type="ARBA" id="ARBA00022729"/>
    </source>
</evidence>
<dbReference type="NCBIfam" id="TIGR03431">
    <property type="entry name" value="PhnD"/>
    <property type="match status" value="1"/>
</dbReference>
<dbReference type="RefSeq" id="WP_188526936.1">
    <property type="nucleotide sequence ID" value="NZ_BMGI01000002.1"/>
</dbReference>
<dbReference type="PANTHER" id="PTHR35841">
    <property type="entry name" value="PHOSPHONATES-BINDING PERIPLASMIC PROTEIN"/>
    <property type="match status" value="1"/>
</dbReference>
<accession>A0ABQ1QKF5</accession>
<dbReference type="SUPFAM" id="SSF53850">
    <property type="entry name" value="Periplasmic binding protein-like II"/>
    <property type="match status" value="1"/>
</dbReference>
<reference evidence="5" key="1">
    <citation type="journal article" date="2019" name="Int. J. Syst. Evol. Microbiol.">
        <title>The Global Catalogue of Microorganisms (GCM) 10K type strain sequencing project: providing services to taxonomists for standard genome sequencing and annotation.</title>
        <authorList>
            <consortium name="The Broad Institute Genomics Platform"/>
            <consortium name="The Broad Institute Genome Sequencing Center for Infectious Disease"/>
            <person name="Wu L."/>
            <person name="Ma J."/>
        </authorList>
    </citation>
    <scope>NUCLEOTIDE SEQUENCE [LARGE SCALE GENOMIC DNA]</scope>
    <source>
        <strain evidence="5">CGMCC 1.12922</strain>
    </source>
</reference>
<comment type="similarity">
    <text evidence="1">Belongs to the phosphate/phosphite/phosphonate binding protein family.</text>
</comment>
<keyword evidence="2 3" id="KW-0732">Signal</keyword>
<dbReference type="Pfam" id="PF12974">
    <property type="entry name" value="Phosphonate-bd"/>
    <property type="match status" value="1"/>
</dbReference>